<evidence type="ECO:0000256" key="5">
    <source>
        <dbReference type="ARBA" id="ARBA00022694"/>
    </source>
</evidence>
<feature type="domain" description="RNase III" evidence="15">
    <location>
        <begin position="4"/>
        <end position="129"/>
    </location>
</feature>
<dbReference type="OrthoDB" id="9805026at2"/>
<proteinExistence type="inferred from homology"/>
<evidence type="ECO:0000256" key="12">
    <source>
        <dbReference type="ARBA" id="ARBA00049596"/>
    </source>
</evidence>
<comment type="subcellular location">
    <subcellularLocation>
        <location evidence="13">Cytoplasm</location>
    </subcellularLocation>
</comment>
<keyword evidence="13" id="KW-0699">rRNA-binding</keyword>
<dbReference type="AlphaFoldDB" id="A0A397S658"/>
<dbReference type="GO" id="GO:0019843">
    <property type="term" value="F:rRNA binding"/>
    <property type="evidence" value="ECO:0007669"/>
    <property type="project" value="UniProtKB-KW"/>
</dbReference>
<dbReference type="GO" id="GO:0008033">
    <property type="term" value="P:tRNA processing"/>
    <property type="evidence" value="ECO:0007669"/>
    <property type="project" value="UniProtKB-KW"/>
</dbReference>
<dbReference type="InterPro" id="IPR000999">
    <property type="entry name" value="RNase_III_dom"/>
</dbReference>
<gene>
    <name evidence="13" type="primary">rnc</name>
    <name evidence="16" type="ORF">EI71_00523</name>
</gene>
<evidence type="ECO:0000256" key="6">
    <source>
        <dbReference type="ARBA" id="ARBA00022722"/>
    </source>
</evidence>
<evidence type="ECO:0000313" key="17">
    <source>
        <dbReference type="Proteomes" id="UP000266506"/>
    </source>
</evidence>
<dbReference type="PROSITE" id="PS50142">
    <property type="entry name" value="RNASE_3_2"/>
    <property type="match status" value="1"/>
</dbReference>
<comment type="cofactor">
    <cofactor evidence="13">
        <name>Mg(2+)</name>
        <dbReference type="ChEBI" id="CHEBI:18420"/>
    </cofactor>
</comment>
<keyword evidence="3 13" id="KW-0698">rRNA processing</keyword>
<dbReference type="PROSITE" id="PS50137">
    <property type="entry name" value="DS_RBD"/>
    <property type="match status" value="1"/>
</dbReference>
<dbReference type="InterPro" id="IPR036389">
    <property type="entry name" value="RNase_III_sf"/>
</dbReference>
<accession>A0A397S658</accession>
<dbReference type="InterPro" id="IPR011907">
    <property type="entry name" value="RNase_III"/>
</dbReference>
<dbReference type="Pfam" id="PF00035">
    <property type="entry name" value="dsrm"/>
    <property type="match status" value="1"/>
</dbReference>
<feature type="binding site" evidence="13">
    <location>
        <position position="43"/>
    </location>
    <ligand>
        <name>Mg(2+)</name>
        <dbReference type="ChEBI" id="CHEBI:18420"/>
    </ligand>
</feature>
<dbReference type="CDD" id="cd10845">
    <property type="entry name" value="DSRM_RNAse_III_family"/>
    <property type="match status" value="1"/>
</dbReference>
<comment type="function">
    <text evidence="12 13">Digests double-stranded RNA. Involved in the processing of primary rRNA transcript to yield the immediate precursors to the large and small rRNAs (23S and 16S). Processes some mRNAs, and tRNAs when they are encoded in the rRNA operon. Processes pre-crRNA and tracrRNA of type II CRISPR loci if present in the organism.</text>
</comment>
<feature type="binding site" evidence="13">
    <location>
        <position position="115"/>
    </location>
    <ligand>
        <name>Mg(2+)</name>
        <dbReference type="ChEBI" id="CHEBI:18420"/>
    </ligand>
</feature>
<feature type="domain" description="DRBM" evidence="14">
    <location>
        <begin position="153"/>
        <end position="221"/>
    </location>
</feature>
<dbReference type="Gene3D" id="3.30.160.20">
    <property type="match status" value="1"/>
</dbReference>
<feature type="binding site" evidence="13">
    <location>
        <position position="118"/>
    </location>
    <ligand>
        <name>Mg(2+)</name>
        <dbReference type="ChEBI" id="CHEBI:18420"/>
    </ligand>
</feature>
<evidence type="ECO:0000256" key="4">
    <source>
        <dbReference type="ARBA" id="ARBA00022664"/>
    </source>
</evidence>
<keyword evidence="5 13" id="KW-0819">tRNA processing</keyword>
<dbReference type="GO" id="GO:0006364">
    <property type="term" value="P:rRNA processing"/>
    <property type="evidence" value="ECO:0007669"/>
    <property type="project" value="UniProtKB-UniRule"/>
</dbReference>
<evidence type="ECO:0000256" key="7">
    <source>
        <dbReference type="ARBA" id="ARBA00022723"/>
    </source>
</evidence>
<keyword evidence="8 13" id="KW-0255">Endonuclease</keyword>
<name>A0A397S658_9MOLU</name>
<keyword evidence="9 13" id="KW-0378">Hydrolase</keyword>
<dbReference type="GO" id="GO:0046872">
    <property type="term" value="F:metal ion binding"/>
    <property type="evidence" value="ECO:0007669"/>
    <property type="project" value="UniProtKB-KW"/>
</dbReference>
<keyword evidence="17" id="KW-1185">Reference proteome</keyword>
<evidence type="ECO:0000256" key="3">
    <source>
        <dbReference type="ARBA" id="ARBA00022552"/>
    </source>
</evidence>
<keyword evidence="13" id="KW-0963">Cytoplasm</keyword>
<dbReference type="InParanoid" id="A0A397S658"/>
<dbReference type="PROSITE" id="PS00517">
    <property type="entry name" value="RNASE_3_1"/>
    <property type="match status" value="1"/>
</dbReference>
<dbReference type="SUPFAM" id="SSF69065">
    <property type="entry name" value="RNase III domain-like"/>
    <property type="match status" value="1"/>
</dbReference>
<keyword evidence="7 13" id="KW-0479">Metal-binding</keyword>
<evidence type="ECO:0000313" key="16">
    <source>
        <dbReference type="EMBL" id="RIA78211.1"/>
    </source>
</evidence>
<dbReference type="EC" id="3.1.26.3" evidence="13"/>
<evidence type="ECO:0000259" key="15">
    <source>
        <dbReference type="PROSITE" id="PS50142"/>
    </source>
</evidence>
<comment type="similarity">
    <text evidence="2">Belongs to the ribonuclease III family.</text>
</comment>
<dbReference type="HAMAP" id="MF_00104">
    <property type="entry name" value="RNase_III"/>
    <property type="match status" value="1"/>
</dbReference>
<dbReference type="FunCoup" id="A0A397S658">
    <property type="interactions" value="299"/>
</dbReference>
<dbReference type="EMBL" id="QXEV01000003">
    <property type="protein sequence ID" value="RIA78211.1"/>
    <property type="molecule type" value="Genomic_DNA"/>
</dbReference>
<reference evidence="16 17" key="1">
    <citation type="submission" date="2018-08" db="EMBL/GenBank/DDBJ databases">
        <title>Genomic Encyclopedia of Archaeal and Bacterial Type Strains, Phase II (KMG-II): from individual species to whole genera.</title>
        <authorList>
            <person name="Goeker M."/>
        </authorList>
    </citation>
    <scope>NUCLEOTIDE SEQUENCE [LARGE SCALE GENOMIC DNA]</scope>
    <source>
        <strain evidence="16 17">ATCC 27112</strain>
    </source>
</reference>
<sequence>MNNIEEFEGVIGYTFKDKSLLETALTHSSYANEHGKECNERMEFLGDAVLELAMSKYLYAVISLDEGVLTKTRAKAVCEGALDYYAAKINLPKYLYLGKGEEISGGRFRPAIIADAMEAVLGAVFLDSGFDEAYKIVKTFFIPYIDEVTKLKDYKSLLQEKLQSEKRTIRYEIVRDEGPANDKEFEAVVYMDEILMGRGIGKTKKEAQQNAAKNALEKEAKIW</sequence>
<evidence type="ECO:0000259" key="14">
    <source>
        <dbReference type="PROSITE" id="PS50137"/>
    </source>
</evidence>
<dbReference type="GO" id="GO:0005737">
    <property type="term" value="C:cytoplasm"/>
    <property type="evidence" value="ECO:0007669"/>
    <property type="project" value="UniProtKB-SubCell"/>
</dbReference>
<dbReference type="GO" id="GO:0006397">
    <property type="term" value="P:mRNA processing"/>
    <property type="evidence" value="ECO:0007669"/>
    <property type="project" value="UniProtKB-UniRule"/>
</dbReference>
<comment type="catalytic activity">
    <reaction evidence="1 13">
        <text>Endonucleolytic cleavage to 5'-phosphomonoester.</text>
        <dbReference type="EC" id="3.1.26.3"/>
    </reaction>
</comment>
<dbReference type="GO" id="GO:0004525">
    <property type="term" value="F:ribonuclease III activity"/>
    <property type="evidence" value="ECO:0007669"/>
    <property type="project" value="UniProtKB-UniRule"/>
</dbReference>
<dbReference type="Gene3D" id="1.10.1520.10">
    <property type="entry name" value="Ribonuclease III domain"/>
    <property type="match status" value="1"/>
</dbReference>
<dbReference type="SUPFAM" id="SSF54768">
    <property type="entry name" value="dsRNA-binding domain-like"/>
    <property type="match status" value="1"/>
</dbReference>
<dbReference type="CDD" id="cd00593">
    <property type="entry name" value="RIBOc"/>
    <property type="match status" value="1"/>
</dbReference>
<dbReference type="NCBIfam" id="TIGR02191">
    <property type="entry name" value="RNaseIII"/>
    <property type="match status" value="1"/>
</dbReference>
<evidence type="ECO:0000256" key="13">
    <source>
        <dbReference type="HAMAP-Rule" id="MF_00104"/>
    </source>
</evidence>
<dbReference type="PANTHER" id="PTHR14950">
    <property type="entry name" value="DICER-RELATED"/>
    <property type="match status" value="1"/>
</dbReference>
<feature type="active site" evidence="13">
    <location>
        <position position="118"/>
    </location>
</feature>
<feature type="active site" evidence="13">
    <location>
        <position position="47"/>
    </location>
</feature>
<comment type="subunit">
    <text evidence="13">Homodimer.</text>
</comment>
<evidence type="ECO:0000256" key="9">
    <source>
        <dbReference type="ARBA" id="ARBA00022801"/>
    </source>
</evidence>
<dbReference type="PANTHER" id="PTHR14950:SF37">
    <property type="entry name" value="ENDORIBONUCLEASE DICER"/>
    <property type="match status" value="1"/>
</dbReference>
<evidence type="ECO:0000256" key="11">
    <source>
        <dbReference type="ARBA" id="ARBA00022884"/>
    </source>
</evidence>
<evidence type="ECO:0000256" key="1">
    <source>
        <dbReference type="ARBA" id="ARBA00000109"/>
    </source>
</evidence>
<protein>
    <recommendedName>
        <fullName evidence="13">Ribonuclease 3</fullName>
        <ecNumber evidence="13">3.1.26.3</ecNumber>
    </recommendedName>
    <alternativeName>
        <fullName evidence="13">Ribonuclease III</fullName>
        <shortName evidence="13">RNase III</shortName>
    </alternativeName>
</protein>
<evidence type="ECO:0000256" key="2">
    <source>
        <dbReference type="ARBA" id="ARBA00010183"/>
    </source>
</evidence>
<keyword evidence="11 13" id="KW-0694">RNA-binding</keyword>
<dbReference type="InterPro" id="IPR014720">
    <property type="entry name" value="dsRBD_dom"/>
</dbReference>
<dbReference type="SMART" id="SM00358">
    <property type="entry name" value="DSRM"/>
    <property type="match status" value="1"/>
</dbReference>
<keyword evidence="4 13" id="KW-0507">mRNA processing</keyword>
<dbReference type="Proteomes" id="UP000266506">
    <property type="component" value="Unassembled WGS sequence"/>
</dbReference>
<keyword evidence="6 13" id="KW-0540">Nuclease</keyword>
<comment type="caution">
    <text evidence="16">The sequence shown here is derived from an EMBL/GenBank/DDBJ whole genome shotgun (WGS) entry which is preliminary data.</text>
</comment>
<dbReference type="Pfam" id="PF14622">
    <property type="entry name" value="Ribonucleas_3_3"/>
    <property type="match status" value="1"/>
</dbReference>
<dbReference type="SMART" id="SM00535">
    <property type="entry name" value="RIBOc"/>
    <property type="match status" value="1"/>
</dbReference>
<evidence type="ECO:0000256" key="8">
    <source>
        <dbReference type="ARBA" id="ARBA00022759"/>
    </source>
</evidence>
<organism evidence="16 17">
    <name type="scientific">Anaeroplasma bactoclasticum</name>
    <dbReference type="NCBI Taxonomy" id="2088"/>
    <lineage>
        <taxon>Bacteria</taxon>
        <taxon>Bacillati</taxon>
        <taxon>Mycoplasmatota</taxon>
        <taxon>Mollicutes</taxon>
        <taxon>Anaeroplasmatales</taxon>
        <taxon>Anaeroplasmataceae</taxon>
        <taxon>Anaeroplasma</taxon>
    </lineage>
</organism>
<evidence type="ECO:0000256" key="10">
    <source>
        <dbReference type="ARBA" id="ARBA00022842"/>
    </source>
</evidence>
<keyword evidence="10 13" id="KW-0460">Magnesium</keyword>
<dbReference type="FunFam" id="1.10.1520.10:FF:000001">
    <property type="entry name" value="Ribonuclease 3"/>
    <property type="match status" value="1"/>
</dbReference>